<keyword evidence="3" id="KW-1185">Reference proteome</keyword>
<proteinExistence type="predicted"/>
<dbReference type="EMBL" id="OY660887">
    <property type="protein sequence ID" value="CAJ1087785.1"/>
    <property type="molecule type" value="Genomic_DNA"/>
</dbReference>
<gene>
    <name evidence="2" type="ORF">XNOV1_A040467</name>
</gene>
<evidence type="ECO:0000256" key="1">
    <source>
        <dbReference type="SAM" id="MobiDB-lite"/>
    </source>
</evidence>
<feature type="compositionally biased region" description="Basic and acidic residues" evidence="1">
    <location>
        <begin position="43"/>
        <end position="64"/>
    </location>
</feature>
<sequence>MRERETRPSPSAGQTTTRSGSERRENLKDQRGTPEELQSFPDRGADRGGGRQKSERRSVRGSKELKKRNSHRSERRDQNIVDFRGDRSSGGRAVVAQEVERSNSGGRAVVAQEVERSNSGGRAV</sequence>
<organism evidence="2 3">
    <name type="scientific">Xyrichtys novacula</name>
    <name type="common">Pearly razorfish</name>
    <name type="synonym">Hemipteronotus novacula</name>
    <dbReference type="NCBI Taxonomy" id="13765"/>
    <lineage>
        <taxon>Eukaryota</taxon>
        <taxon>Metazoa</taxon>
        <taxon>Chordata</taxon>
        <taxon>Craniata</taxon>
        <taxon>Vertebrata</taxon>
        <taxon>Euteleostomi</taxon>
        <taxon>Actinopterygii</taxon>
        <taxon>Neopterygii</taxon>
        <taxon>Teleostei</taxon>
        <taxon>Neoteleostei</taxon>
        <taxon>Acanthomorphata</taxon>
        <taxon>Eupercaria</taxon>
        <taxon>Labriformes</taxon>
        <taxon>Labridae</taxon>
        <taxon>Xyrichtys</taxon>
    </lineage>
</organism>
<feature type="compositionally biased region" description="Polar residues" evidence="1">
    <location>
        <begin position="8"/>
        <end position="19"/>
    </location>
</feature>
<protein>
    <submittedName>
        <fullName evidence="2">Uncharacterized protein</fullName>
    </submittedName>
</protein>
<evidence type="ECO:0000313" key="2">
    <source>
        <dbReference type="EMBL" id="CAJ1087785.1"/>
    </source>
</evidence>
<feature type="compositionally biased region" description="Basic and acidic residues" evidence="1">
    <location>
        <begin position="71"/>
        <end position="89"/>
    </location>
</feature>
<name>A0AAV1HNV7_XYRNO</name>
<dbReference type="Proteomes" id="UP001178508">
    <property type="component" value="Chromosome 24"/>
</dbReference>
<feature type="compositionally biased region" description="Basic and acidic residues" evidence="1">
    <location>
        <begin position="20"/>
        <end position="34"/>
    </location>
</feature>
<dbReference type="AlphaFoldDB" id="A0AAV1HNV7"/>
<evidence type="ECO:0000313" key="3">
    <source>
        <dbReference type="Proteomes" id="UP001178508"/>
    </source>
</evidence>
<reference evidence="2" key="1">
    <citation type="submission" date="2023-08" db="EMBL/GenBank/DDBJ databases">
        <authorList>
            <person name="Alioto T."/>
            <person name="Alioto T."/>
            <person name="Gomez Garrido J."/>
        </authorList>
    </citation>
    <scope>NUCLEOTIDE SEQUENCE</scope>
</reference>
<accession>A0AAV1HNV7</accession>
<feature type="region of interest" description="Disordered" evidence="1">
    <location>
        <begin position="1"/>
        <end position="124"/>
    </location>
</feature>